<keyword evidence="2" id="KW-0472">Membrane</keyword>
<protein>
    <submittedName>
        <fullName evidence="3">Uncharacterized protein</fullName>
    </submittedName>
</protein>
<keyword evidence="2" id="KW-1133">Transmembrane helix</keyword>
<dbReference type="Proteomes" id="UP001189429">
    <property type="component" value="Unassembled WGS sequence"/>
</dbReference>
<comment type="caution">
    <text evidence="3">The sequence shown here is derived from an EMBL/GenBank/DDBJ whole genome shotgun (WGS) entry which is preliminary data.</text>
</comment>
<keyword evidence="2" id="KW-0812">Transmembrane</keyword>
<sequence>MGSPSPADAVDLEDDAAAATRRLVPAAGRGPRARLVPWRLLLSVVVVLGVLATALAFSEHPMAKAASMSARETLQETKGHGHGHGVEGAARAAAADGPGLLSIGPDCSGDGNGCDLGASIGSMPEARKNSTGMREPHT</sequence>
<gene>
    <name evidence="3" type="ORF">PCOR1329_LOCUS84296</name>
</gene>
<dbReference type="EMBL" id="CAUYUJ010022309">
    <property type="protein sequence ID" value="CAK0910033.1"/>
    <property type="molecule type" value="Genomic_DNA"/>
</dbReference>
<feature type="transmembrane region" description="Helical" evidence="2">
    <location>
        <begin position="38"/>
        <end position="58"/>
    </location>
</feature>
<name>A0ABN9YBD7_9DINO</name>
<evidence type="ECO:0000313" key="3">
    <source>
        <dbReference type="EMBL" id="CAK0910033.1"/>
    </source>
</evidence>
<evidence type="ECO:0000313" key="4">
    <source>
        <dbReference type="Proteomes" id="UP001189429"/>
    </source>
</evidence>
<evidence type="ECO:0000256" key="2">
    <source>
        <dbReference type="SAM" id="Phobius"/>
    </source>
</evidence>
<feature type="region of interest" description="Disordered" evidence="1">
    <location>
        <begin position="68"/>
        <end position="93"/>
    </location>
</feature>
<keyword evidence="4" id="KW-1185">Reference proteome</keyword>
<accession>A0ABN9YBD7</accession>
<evidence type="ECO:0000256" key="1">
    <source>
        <dbReference type="SAM" id="MobiDB-lite"/>
    </source>
</evidence>
<proteinExistence type="predicted"/>
<reference evidence="3" key="1">
    <citation type="submission" date="2023-10" db="EMBL/GenBank/DDBJ databases">
        <authorList>
            <person name="Chen Y."/>
            <person name="Shah S."/>
            <person name="Dougan E. K."/>
            <person name="Thang M."/>
            <person name="Chan C."/>
        </authorList>
    </citation>
    <scope>NUCLEOTIDE SEQUENCE [LARGE SCALE GENOMIC DNA]</scope>
</reference>
<feature type="region of interest" description="Disordered" evidence="1">
    <location>
        <begin position="118"/>
        <end position="138"/>
    </location>
</feature>
<organism evidence="3 4">
    <name type="scientific">Prorocentrum cordatum</name>
    <dbReference type="NCBI Taxonomy" id="2364126"/>
    <lineage>
        <taxon>Eukaryota</taxon>
        <taxon>Sar</taxon>
        <taxon>Alveolata</taxon>
        <taxon>Dinophyceae</taxon>
        <taxon>Prorocentrales</taxon>
        <taxon>Prorocentraceae</taxon>
        <taxon>Prorocentrum</taxon>
    </lineage>
</organism>